<gene>
    <name evidence="1" type="ORF">HIJ39_07545</name>
</gene>
<sequence length="102" mass="10217">MAHYAFVPGAVAANTATAMPGDAPAFYSVTSVVVLTEATGGTASTTSPVQATVVDAIPAGGLGATDFYLDTATNAWQYGSATTDGTVFLMNGFEVGQMGRTS</sequence>
<name>A0A7Y0Q3H7_9FIRM</name>
<comment type="caution">
    <text evidence="1">The sequence shown here is derived from an EMBL/GenBank/DDBJ whole genome shotgun (WGS) entry which is preliminary data.</text>
</comment>
<protein>
    <submittedName>
        <fullName evidence="1">Uncharacterized protein</fullName>
    </submittedName>
</protein>
<evidence type="ECO:0000313" key="1">
    <source>
        <dbReference type="EMBL" id="NMP22204.1"/>
    </source>
</evidence>
<dbReference type="RefSeq" id="WP_169098291.1">
    <property type="nucleotide sequence ID" value="NZ_JABBVZ010000018.1"/>
</dbReference>
<reference evidence="1 2" key="1">
    <citation type="submission" date="2020-04" db="EMBL/GenBank/DDBJ databases">
        <authorList>
            <person name="Zhang R."/>
            <person name="Schippers A."/>
        </authorList>
    </citation>
    <scope>NUCLEOTIDE SEQUENCE [LARGE SCALE GENOMIC DNA]</scope>
    <source>
        <strain evidence="1 2">DSM 109850</strain>
    </source>
</reference>
<dbReference type="EMBL" id="JABBVZ010000018">
    <property type="protein sequence ID" value="NMP22204.1"/>
    <property type="molecule type" value="Genomic_DNA"/>
</dbReference>
<evidence type="ECO:0000313" key="2">
    <source>
        <dbReference type="Proteomes" id="UP000533476"/>
    </source>
</evidence>
<dbReference type="AlphaFoldDB" id="A0A7Y0Q3H7"/>
<organism evidence="1 2">
    <name type="scientific">Sulfobacillus harzensis</name>
    <dbReference type="NCBI Taxonomy" id="2729629"/>
    <lineage>
        <taxon>Bacteria</taxon>
        <taxon>Bacillati</taxon>
        <taxon>Bacillota</taxon>
        <taxon>Clostridia</taxon>
        <taxon>Eubacteriales</taxon>
        <taxon>Clostridiales Family XVII. Incertae Sedis</taxon>
        <taxon>Sulfobacillus</taxon>
    </lineage>
</organism>
<accession>A0A7Y0Q3H7</accession>
<dbReference type="Proteomes" id="UP000533476">
    <property type="component" value="Unassembled WGS sequence"/>
</dbReference>
<proteinExistence type="predicted"/>
<keyword evidence="2" id="KW-1185">Reference proteome</keyword>